<organism evidence="5">
    <name type="scientific">human gut metagenome</name>
    <dbReference type="NCBI Taxonomy" id="408170"/>
    <lineage>
        <taxon>unclassified sequences</taxon>
        <taxon>metagenomes</taxon>
        <taxon>organismal metagenomes</taxon>
    </lineage>
</organism>
<dbReference type="Pfam" id="PF01416">
    <property type="entry name" value="PseudoU_synth_1"/>
    <property type="match status" value="1"/>
</dbReference>
<dbReference type="PANTHER" id="PTHR11142:SF0">
    <property type="entry name" value="TRNA PSEUDOURIDINE SYNTHASE-LIKE 1"/>
    <property type="match status" value="1"/>
</dbReference>
<gene>
    <name evidence="5" type="ORF">OBE_14241</name>
</gene>
<dbReference type="GO" id="GO:0031119">
    <property type="term" value="P:tRNA pseudouridine synthesis"/>
    <property type="evidence" value="ECO:0007669"/>
    <property type="project" value="TreeGrafter"/>
</dbReference>
<comment type="similarity">
    <text evidence="1">Belongs to the tRNA pseudouridine synthase TruA family.</text>
</comment>
<dbReference type="GO" id="GO:0009982">
    <property type="term" value="F:pseudouridine synthase activity"/>
    <property type="evidence" value="ECO:0007669"/>
    <property type="project" value="InterPro"/>
</dbReference>
<dbReference type="InterPro" id="IPR001406">
    <property type="entry name" value="PsdUridine_synth_TruA"/>
</dbReference>
<dbReference type="EMBL" id="AJWZ01009816">
    <property type="protein sequence ID" value="EKC50226.1"/>
    <property type="molecule type" value="Genomic_DNA"/>
</dbReference>
<comment type="caution">
    <text evidence="5">The sequence shown here is derived from an EMBL/GenBank/DDBJ whole genome shotgun (WGS) entry which is preliminary data.</text>
</comment>
<reference evidence="5" key="1">
    <citation type="journal article" date="2013" name="Environ. Microbiol.">
        <title>Microbiota from the distal guts of lean and obese adolescents exhibit partial functional redundancy besides clear differences in community structure.</title>
        <authorList>
            <person name="Ferrer M."/>
            <person name="Ruiz A."/>
            <person name="Lanza F."/>
            <person name="Haange S.B."/>
            <person name="Oberbach A."/>
            <person name="Till H."/>
            <person name="Bargiela R."/>
            <person name="Campoy C."/>
            <person name="Segura M.T."/>
            <person name="Richter M."/>
            <person name="von Bergen M."/>
            <person name="Seifert J."/>
            <person name="Suarez A."/>
        </authorList>
    </citation>
    <scope>NUCLEOTIDE SEQUENCE</scope>
</reference>
<dbReference type="InterPro" id="IPR020095">
    <property type="entry name" value="PsdUridine_synth_TruA_C"/>
</dbReference>
<evidence type="ECO:0000313" key="5">
    <source>
        <dbReference type="EMBL" id="EKC50226.1"/>
    </source>
</evidence>
<evidence type="ECO:0000259" key="4">
    <source>
        <dbReference type="Pfam" id="PF01416"/>
    </source>
</evidence>
<keyword evidence="2" id="KW-0819">tRNA processing</keyword>
<evidence type="ECO:0000256" key="1">
    <source>
        <dbReference type="ARBA" id="ARBA00009375"/>
    </source>
</evidence>
<name>K1SSJ6_9ZZZZ</name>
<dbReference type="InterPro" id="IPR020094">
    <property type="entry name" value="TruA/RsuA/RluB/E/F_N"/>
</dbReference>
<dbReference type="Gene3D" id="3.30.70.580">
    <property type="entry name" value="Pseudouridine synthase I, catalytic domain, N-terminal subdomain"/>
    <property type="match status" value="1"/>
</dbReference>
<feature type="domain" description="Pseudouridine synthase I TruA alpha/beta" evidence="4">
    <location>
        <begin position="95"/>
        <end position="161"/>
    </location>
</feature>
<dbReference type="InterPro" id="IPR020103">
    <property type="entry name" value="PsdUridine_synth_cat_dom_sf"/>
</dbReference>
<protein>
    <submittedName>
        <fullName evidence="5">tRNA pseudouridine synthase A</fullName>
    </submittedName>
</protein>
<keyword evidence="3" id="KW-0413">Isomerase</keyword>
<dbReference type="InterPro" id="IPR020097">
    <property type="entry name" value="PsdUridine_synth_TruA_a/b_dom"/>
</dbReference>
<dbReference type="PANTHER" id="PTHR11142">
    <property type="entry name" value="PSEUDOURIDYLATE SYNTHASE"/>
    <property type="match status" value="1"/>
</dbReference>
<dbReference type="SUPFAM" id="SSF55120">
    <property type="entry name" value="Pseudouridine synthase"/>
    <property type="match status" value="1"/>
</dbReference>
<feature type="non-terminal residue" evidence="5">
    <location>
        <position position="1"/>
    </location>
</feature>
<evidence type="ECO:0000256" key="2">
    <source>
        <dbReference type="ARBA" id="ARBA00022694"/>
    </source>
</evidence>
<dbReference type="GO" id="GO:0003723">
    <property type="term" value="F:RNA binding"/>
    <property type="evidence" value="ECO:0007669"/>
    <property type="project" value="InterPro"/>
</dbReference>
<sequence>RPHGRGVHALRYCANFRSDCTIPIEKVPLALNARLPGDIAVTDACEVDESFNAIGSCIQKEYIYKILNSRIPDPFLDKRVCFYPSRLDIAQMRAAAKAFEGTHDFAAVRSVGTETKTTVRTVYWCDAEREGDLITVRVCANGFFDNMVRAMVGTMVYASYGSSGRRTFPHFSKRATAVSPARRCRRRVFICTASGTTAPPGK</sequence>
<accession>K1SSJ6</accession>
<dbReference type="AlphaFoldDB" id="K1SSJ6"/>
<evidence type="ECO:0000256" key="3">
    <source>
        <dbReference type="ARBA" id="ARBA00023235"/>
    </source>
</evidence>
<dbReference type="Gene3D" id="3.30.70.660">
    <property type="entry name" value="Pseudouridine synthase I, catalytic domain, C-terminal subdomain"/>
    <property type="match status" value="1"/>
</dbReference>
<proteinExistence type="inferred from homology"/>